<dbReference type="EMBL" id="VGIY01000013">
    <property type="protein sequence ID" value="MBM3316439.1"/>
    <property type="molecule type" value="Genomic_DNA"/>
</dbReference>
<organism evidence="11 12">
    <name type="scientific">Eiseniibacteriota bacterium</name>
    <dbReference type="NCBI Taxonomy" id="2212470"/>
    <lineage>
        <taxon>Bacteria</taxon>
        <taxon>Candidatus Eiseniibacteriota</taxon>
    </lineage>
</organism>
<proteinExistence type="inferred from homology"/>
<feature type="binding site" evidence="9">
    <location>
        <position position="83"/>
    </location>
    <ligand>
        <name>substrate</name>
    </ligand>
</feature>
<dbReference type="PRINTS" id="PR01020">
    <property type="entry name" value="LPSBIOSNTHSS"/>
</dbReference>
<keyword evidence="2 9" id="KW-0808">Transferase</keyword>
<evidence type="ECO:0000256" key="2">
    <source>
        <dbReference type="ARBA" id="ARBA00022679"/>
    </source>
</evidence>
<dbReference type="PANTHER" id="PTHR21342">
    <property type="entry name" value="PHOSPHOPANTETHEINE ADENYLYLTRANSFERASE"/>
    <property type="match status" value="1"/>
</dbReference>
<keyword evidence="7 9" id="KW-0173">Coenzyme A biosynthesis</keyword>
<feature type="domain" description="Cytidyltransferase-like" evidence="10">
    <location>
        <begin position="13"/>
        <end position="143"/>
    </location>
</feature>
<dbReference type="PANTHER" id="PTHR21342:SF1">
    <property type="entry name" value="PHOSPHOPANTETHEINE ADENYLYLTRANSFERASE"/>
    <property type="match status" value="1"/>
</dbReference>
<comment type="similarity">
    <text evidence="9">Belongs to the bacterial CoaD family.</text>
</comment>
<dbReference type="GO" id="GO:0015937">
    <property type="term" value="P:coenzyme A biosynthetic process"/>
    <property type="evidence" value="ECO:0007669"/>
    <property type="project" value="UniProtKB-UniRule"/>
</dbReference>
<keyword evidence="3 9" id="KW-0548">Nucleotidyltransferase</keyword>
<evidence type="ECO:0000256" key="5">
    <source>
        <dbReference type="ARBA" id="ARBA00022840"/>
    </source>
</evidence>
<dbReference type="GO" id="GO:0005524">
    <property type="term" value="F:ATP binding"/>
    <property type="evidence" value="ECO:0007669"/>
    <property type="project" value="UniProtKB-KW"/>
</dbReference>
<name>A0A938BKW4_UNCEI</name>
<feature type="binding site" evidence="9">
    <location>
        <begin position="133"/>
        <end position="139"/>
    </location>
    <ligand>
        <name>ATP</name>
        <dbReference type="ChEBI" id="CHEBI:30616"/>
    </ligand>
</feature>
<dbReference type="Pfam" id="PF01467">
    <property type="entry name" value="CTP_transf_like"/>
    <property type="match status" value="1"/>
</dbReference>
<evidence type="ECO:0000256" key="1">
    <source>
        <dbReference type="ARBA" id="ARBA00022490"/>
    </source>
</evidence>
<feature type="binding site" evidence="9">
    <location>
        <begin position="98"/>
        <end position="100"/>
    </location>
    <ligand>
        <name>ATP</name>
        <dbReference type="ChEBI" id="CHEBI:30616"/>
    </ligand>
</feature>
<protein>
    <recommendedName>
        <fullName evidence="9">Phosphopantetheine adenylyltransferase</fullName>
        <ecNumber evidence="9">2.7.7.3</ecNumber>
    </recommendedName>
    <alternativeName>
        <fullName evidence="9">Dephospho-CoA pyrophosphorylase</fullName>
    </alternativeName>
    <alternativeName>
        <fullName evidence="9">Pantetheine-phosphate adenylyltransferase</fullName>
        <shortName evidence="9">PPAT</shortName>
    </alternativeName>
</protein>
<evidence type="ECO:0000256" key="9">
    <source>
        <dbReference type="HAMAP-Rule" id="MF_00151"/>
    </source>
</evidence>
<dbReference type="Gene3D" id="3.40.50.620">
    <property type="entry name" value="HUPs"/>
    <property type="match status" value="1"/>
</dbReference>
<gene>
    <name evidence="9 11" type="primary">coaD</name>
    <name evidence="11" type="ORF">FJY75_01165</name>
</gene>
<feature type="binding site" evidence="9">
    <location>
        <position position="17"/>
    </location>
    <ligand>
        <name>substrate</name>
    </ligand>
</feature>
<comment type="cofactor">
    <cofactor evidence="9">
        <name>Mg(2+)</name>
        <dbReference type="ChEBI" id="CHEBI:18420"/>
    </cofactor>
</comment>
<feature type="binding site" evidence="9">
    <location>
        <position position="97"/>
    </location>
    <ligand>
        <name>substrate</name>
    </ligand>
</feature>
<sequence length="175" mass="19662">MNPHPPEPTRIGIFPGTFDPVTQGHLDIAGRALGVCERLIIGVADRHHKQTLFDSGERVRLIREALPGEWRARIEVEAFSGLLVDFARSRGVRVLVRGLRVISDFEYEMQMALMNKRLWPEIETLFLMPAEEWIYLNSTLVKEVARCGGDTGLFVPSNVVRALEAKFALSARPPA</sequence>
<evidence type="ECO:0000313" key="12">
    <source>
        <dbReference type="Proteomes" id="UP000748308"/>
    </source>
</evidence>
<accession>A0A938BKW4</accession>
<dbReference type="GO" id="GO:0005737">
    <property type="term" value="C:cytoplasm"/>
    <property type="evidence" value="ECO:0007669"/>
    <property type="project" value="UniProtKB-SubCell"/>
</dbReference>
<dbReference type="HAMAP" id="MF_00151">
    <property type="entry name" value="PPAT_bact"/>
    <property type="match status" value="1"/>
</dbReference>
<evidence type="ECO:0000256" key="7">
    <source>
        <dbReference type="ARBA" id="ARBA00022993"/>
    </source>
</evidence>
<reference evidence="11" key="1">
    <citation type="submission" date="2019-03" db="EMBL/GenBank/DDBJ databases">
        <title>Lake Tanganyika Metagenome-Assembled Genomes (MAGs).</title>
        <authorList>
            <person name="Tran P."/>
        </authorList>
    </citation>
    <scope>NUCLEOTIDE SEQUENCE</scope>
    <source>
        <strain evidence="11">M_DeepCast_400m_m2_100</strain>
    </source>
</reference>
<dbReference type="InterPro" id="IPR004821">
    <property type="entry name" value="Cyt_trans-like"/>
</dbReference>
<comment type="catalytic activity">
    <reaction evidence="8 9">
        <text>(R)-4'-phosphopantetheine + ATP + H(+) = 3'-dephospho-CoA + diphosphate</text>
        <dbReference type="Rhea" id="RHEA:19801"/>
        <dbReference type="ChEBI" id="CHEBI:15378"/>
        <dbReference type="ChEBI" id="CHEBI:30616"/>
        <dbReference type="ChEBI" id="CHEBI:33019"/>
        <dbReference type="ChEBI" id="CHEBI:57328"/>
        <dbReference type="ChEBI" id="CHEBI:61723"/>
        <dbReference type="EC" id="2.7.7.3"/>
    </reaction>
</comment>
<keyword evidence="5 9" id="KW-0067">ATP-binding</keyword>
<evidence type="ECO:0000256" key="6">
    <source>
        <dbReference type="ARBA" id="ARBA00022842"/>
    </source>
</evidence>
<feature type="binding site" evidence="9">
    <location>
        <begin position="17"/>
        <end position="18"/>
    </location>
    <ligand>
        <name>ATP</name>
        <dbReference type="ChEBI" id="CHEBI:30616"/>
    </ligand>
</feature>
<evidence type="ECO:0000256" key="8">
    <source>
        <dbReference type="ARBA" id="ARBA00029346"/>
    </source>
</evidence>
<comment type="function">
    <text evidence="9">Reversibly transfers an adenylyl group from ATP to 4'-phosphopantetheine, yielding dephospho-CoA (dPCoA) and pyrophosphate.</text>
</comment>
<feature type="binding site" evidence="9">
    <location>
        <position position="49"/>
    </location>
    <ligand>
        <name>substrate</name>
    </ligand>
</feature>
<dbReference type="SUPFAM" id="SSF52374">
    <property type="entry name" value="Nucleotidylyl transferase"/>
    <property type="match status" value="1"/>
</dbReference>
<dbReference type="NCBIfam" id="TIGR00125">
    <property type="entry name" value="cyt_tran_rel"/>
    <property type="match status" value="1"/>
</dbReference>
<comment type="subunit">
    <text evidence="9">Homohexamer.</text>
</comment>
<dbReference type="GO" id="GO:0004595">
    <property type="term" value="F:pantetheine-phosphate adenylyltransferase activity"/>
    <property type="evidence" value="ECO:0007669"/>
    <property type="project" value="UniProtKB-UniRule"/>
</dbReference>
<evidence type="ECO:0000259" key="10">
    <source>
        <dbReference type="Pfam" id="PF01467"/>
    </source>
</evidence>
<dbReference type="InterPro" id="IPR001980">
    <property type="entry name" value="PPAT"/>
</dbReference>
<dbReference type="Proteomes" id="UP000748308">
    <property type="component" value="Unassembled WGS sequence"/>
</dbReference>
<keyword evidence="6 9" id="KW-0460">Magnesium</keyword>
<evidence type="ECO:0000256" key="3">
    <source>
        <dbReference type="ARBA" id="ARBA00022695"/>
    </source>
</evidence>
<dbReference type="InterPro" id="IPR014729">
    <property type="entry name" value="Rossmann-like_a/b/a_fold"/>
</dbReference>
<feature type="site" description="Transition state stabilizer" evidence="9">
    <location>
        <position position="25"/>
    </location>
</feature>
<dbReference type="EC" id="2.7.7.3" evidence="9"/>
<feature type="binding site" evidence="9">
    <location>
        <position position="25"/>
    </location>
    <ligand>
        <name>ATP</name>
        <dbReference type="ChEBI" id="CHEBI:30616"/>
    </ligand>
</feature>
<dbReference type="CDD" id="cd02163">
    <property type="entry name" value="PPAT"/>
    <property type="match status" value="1"/>
</dbReference>
<evidence type="ECO:0000256" key="4">
    <source>
        <dbReference type="ARBA" id="ARBA00022741"/>
    </source>
</evidence>
<comment type="caution">
    <text evidence="11">The sequence shown here is derived from an EMBL/GenBank/DDBJ whole genome shotgun (WGS) entry which is preliminary data.</text>
</comment>
<feature type="binding site" evidence="9">
    <location>
        <position position="108"/>
    </location>
    <ligand>
        <name>ATP</name>
        <dbReference type="ChEBI" id="CHEBI:30616"/>
    </ligand>
</feature>
<dbReference type="NCBIfam" id="TIGR01510">
    <property type="entry name" value="coaD_prev_kdtB"/>
    <property type="match status" value="1"/>
</dbReference>
<comment type="pathway">
    <text evidence="9">Cofactor biosynthesis; coenzyme A biosynthesis; CoA from (R)-pantothenate: step 4/5.</text>
</comment>
<evidence type="ECO:0000313" key="11">
    <source>
        <dbReference type="EMBL" id="MBM3316439.1"/>
    </source>
</evidence>
<comment type="subcellular location">
    <subcellularLocation>
        <location evidence="9">Cytoplasm</location>
    </subcellularLocation>
</comment>
<keyword evidence="1 9" id="KW-0963">Cytoplasm</keyword>
<keyword evidence="4 9" id="KW-0547">Nucleotide-binding</keyword>
<dbReference type="AlphaFoldDB" id="A0A938BKW4"/>